<accession>A0A1B8Q7P3</accession>
<evidence type="ECO:0000313" key="3">
    <source>
        <dbReference type="Proteomes" id="UP000092607"/>
    </source>
</evidence>
<keyword evidence="1" id="KW-0812">Transmembrane</keyword>
<feature type="transmembrane region" description="Helical" evidence="1">
    <location>
        <begin position="12"/>
        <end position="32"/>
    </location>
</feature>
<sequence>MMVKNKQTKIFYFLATIFFAITIIFLLCFNSGKDTMQSAKLPQTITLHFGIQGVKDNHRYLGYSETAGSLSFDRYHWQPPNLGIVKLEHFGKTTIIPHVFSIFVARHGERTDGIGSMDIQAGLSQAEFTTAEQAYQDYVALITAFKKTGWQQYFRPWDARIAKEDNIKLLSHSDKESDDIILSSGFASDGVNALTFKEWQYVIAKQEKDGYGFVFNLNLYLRDVTVWINIQKTDTKPNPIPNQPDLEQYMVDVHFNTAKYDFYNSIRGETVEELKQAYDDEYETGKSIRQDHESRAKNAGFRINESYQDPDMWQYIIEPAY</sequence>
<name>A0A1B8Q7P3_MORLA</name>
<keyword evidence="1" id="KW-0472">Membrane</keyword>
<evidence type="ECO:0000313" key="2">
    <source>
        <dbReference type="EMBL" id="OBX65822.1"/>
    </source>
</evidence>
<gene>
    <name evidence="2" type="ORF">A9309_12730</name>
</gene>
<reference evidence="2 3" key="1">
    <citation type="submission" date="2016-06" db="EMBL/GenBank/DDBJ databases">
        <title>Draft genome of Moraxella lacunata CCUG 57757A.</title>
        <authorList>
            <person name="Salva-Serra F."/>
            <person name="Engstrom-Jakobsson H."/>
            <person name="Thorell K."/>
            <person name="Gonzales-Siles L."/>
            <person name="Karlsson R."/>
            <person name="Boulund F."/>
            <person name="Engstrand L."/>
            <person name="Kristiansson E."/>
            <person name="Moore E."/>
        </authorList>
    </citation>
    <scope>NUCLEOTIDE SEQUENCE [LARGE SCALE GENOMIC DNA]</scope>
    <source>
        <strain evidence="2 3">CCUG 57757A</strain>
    </source>
</reference>
<proteinExistence type="predicted"/>
<dbReference type="Proteomes" id="UP000092607">
    <property type="component" value="Unassembled WGS sequence"/>
</dbReference>
<evidence type="ECO:0000256" key="1">
    <source>
        <dbReference type="SAM" id="Phobius"/>
    </source>
</evidence>
<organism evidence="2 3">
    <name type="scientific">Moraxella lacunata</name>
    <dbReference type="NCBI Taxonomy" id="477"/>
    <lineage>
        <taxon>Bacteria</taxon>
        <taxon>Pseudomonadati</taxon>
        <taxon>Pseudomonadota</taxon>
        <taxon>Gammaproteobacteria</taxon>
        <taxon>Moraxellales</taxon>
        <taxon>Moraxellaceae</taxon>
        <taxon>Moraxella</taxon>
    </lineage>
</organism>
<keyword evidence="1" id="KW-1133">Transmembrane helix</keyword>
<dbReference type="EMBL" id="LZMS01000029">
    <property type="protein sequence ID" value="OBX65822.1"/>
    <property type="molecule type" value="Genomic_DNA"/>
</dbReference>
<dbReference type="AlphaFoldDB" id="A0A1B8Q7P3"/>
<comment type="caution">
    <text evidence="2">The sequence shown here is derived from an EMBL/GenBank/DDBJ whole genome shotgun (WGS) entry which is preliminary data.</text>
</comment>
<dbReference type="RefSeq" id="WP_065256895.1">
    <property type="nucleotide sequence ID" value="NZ_LZDR01000112.1"/>
</dbReference>
<protein>
    <submittedName>
        <fullName evidence="2">Uncharacterized protein</fullName>
    </submittedName>
</protein>